<keyword evidence="2" id="KW-1185">Reference proteome</keyword>
<accession>A0ACC2MVA9</accession>
<gene>
    <name evidence="1" type="ORF">MRB53_002637</name>
</gene>
<evidence type="ECO:0000313" key="1">
    <source>
        <dbReference type="EMBL" id="KAJ8649614.1"/>
    </source>
</evidence>
<reference evidence="1 2" key="1">
    <citation type="journal article" date="2022" name="Hortic Res">
        <title>A haplotype resolved chromosomal level avocado genome allows analysis of novel avocado genes.</title>
        <authorList>
            <person name="Nath O."/>
            <person name="Fletcher S.J."/>
            <person name="Hayward A."/>
            <person name="Shaw L.M."/>
            <person name="Masouleh A.K."/>
            <person name="Furtado A."/>
            <person name="Henry R.J."/>
            <person name="Mitter N."/>
        </authorList>
    </citation>
    <scope>NUCLEOTIDE SEQUENCE [LARGE SCALE GENOMIC DNA]</scope>
    <source>
        <strain evidence="2">cv. Hass</strain>
    </source>
</reference>
<sequence length="767" mass="84680">MDGICSDAIHGCLSIGLRSATRAVFPISTCFDSKSLRRHLGIVLEAVPDEGVKLALQSPLTLAISFLPCNYNFNPSALVKKSLSTVGTLVAKGDLQQLSFFYWRYSNQSLTLAYGSHVNLQVTFLFGASRDATMDKKRQILELRKRLEKTLASPALSNDESITSLVKSQLLRSSSCETEGDIGDVIQRRTKEVSNFLEMLRSASGNDCDTVKTNGMLHKDWKLKQDNDQIRVMYREGPQGTPFHTLLAEGYVDGPIDVCLCLSWETTLYRKWWPQFNIPPFKIIMSKCLQKVRIGEEISLVRVKVPWPVSAREALLHYFELEYVEDDLIIVLINTVSDTEDIDVRTHGFSRDVIPEANDMVRVGLVGGFALQKVNSNKSYFRTIANLDIKLDFVPPALINFVSRQLIGSGFKLYQKTVASVTNGDEDFSKILEEGPMYIRIRKGLKSYDEDKDSEPVSPKNSVGILAERSVKSTHAHIPAIEHKLVSEIKEDEAHPIIPLEGAIHVQIQDGLKSYDSHKGQEAADKVKSASIFIRERETAQAHIPIVDQTSTSEIQECETSTTLKVKENQYLDDDSPTHLIDEQCIVSKGSSFISPEVELALGILDKALALVRGHGYSDDRKKSSPDDDKLLNLGIVAKSSLASSQAGRVSSRMGCMDTPSVEVNDSSVVHDIRSDVDNGSDDDKKASASGNGNDPTPRKIQEGVLSSSPDGIIHANIVEAPLPQMMMNGVDISVVKDNGAHENGNGSIVSDSREKPKKKRHHGLCC</sequence>
<dbReference type="EMBL" id="CM056809">
    <property type="protein sequence ID" value="KAJ8649614.1"/>
    <property type="molecule type" value="Genomic_DNA"/>
</dbReference>
<organism evidence="1 2">
    <name type="scientific">Persea americana</name>
    <name type="common">Avocado</name>
    <dbReference type="NCBI Taxonomy" id="3435"/>
    <lineage>
        <taxon>Eukaryota</taxon>
        <taxon>Viridiplantae</taxon>
        <taxon>Streptophyta</taxon>
        <taxon>Embryophyta</taxon>
        <taxon>Tracheophyta</taxon>
        <taxon>Spermatophyta</taxon>
        <taxon>Magnoliopsida</taxon>
        <taxon>Magnoliidae</taxon>
        <taxon>Laurales</taxon>
        <taxon>Lauraceae</taxon>
        <taxon>Persea</taxon>
    </lineage>
</organism>
<proteinExistence type="predicted"/>
<name>A0ACC2MVA9_PERAE</name>
<evidence type="ECO:0000313" key="2">
    <source>
        <dbReference type="Proteomes" id="UP001234297"/>
    </source>
</evidence>
<dbReference type="Proteomes" id="UP001234297">
    <property type="component" value="Chromosome 1"/>
</dbReference>
<comment type="caution">
    <text evidence="1">The sequence shown here is derived from an EMBL/GenBank/DDBJ whole genome shotgun (WGS) entry which is preliminary data.</text>
</comment>
<protein>
    <submittedName>
        <fullName evidence="1">Uncharacterized protein</fullName>
    </submittedName>
</protein>